<sequence>MSLDGLRQVRLAVYDPQTDPKGFVYRPIDSDADPVRPMEKLVLTRSKVQDVRIDVLEYLTDEHRSLYSDGRRERHPGSYCRGHRRARQSPEAWAGGALAPGVPWFRRVRVDCFDRALAEVEDDDWELGIAEGVNPWPSVPLQPRDSPGPSEHEEDASARRDEEVVRAYVAEADQSDWDDHAERLMLALNTSFDATRLDTPIYLVHGWDAQGTLSSMLGPKPTDRVRMEEKISARLQLRTSMCQGPPEEGKTHEIGSSDPEMERCGCTYQSATRLSRKLGHFWHGPFRIDEVHDDFRVKLKIDGTGYRVNPWVHVSRLKARALFPRKPIDEITLDENDDLDSELLPEDS</sequence>
<accession>A0A225WDX4</accession>
<organism evidence="2 3">
    <name type="scientific">Phytophthora megakarya</name>
    <dbReference type="NCBI Taxonomy" id="4795"/>
    <lineage>
        <taxon>Eukaryota</taxon>
        <taxon>Sar</taxon>
        <taxon>Stramenopiles</taxon>
        <taxon>Oomycota</taxon>
        <taxon>Peronosporomycetes</taxon>
        <taxon>Peronosporales</taxon>
        <taxon>Peronosporaceae</taxon>
        <taxon>Phytophthora</taxon>
    </lineage>
</organism>
<keyword evidence="3" id="KW-1185">Reference proteome</keyword>
<dbReference type="AlphaFoldDB" id="A0A225WDX4"/>
<proteinExistence type="predicted"/>
<reference evidence="3" key="1">
    <citation type="submission" date="2017-03" db="EMBL/GenBank/DDBJ databases">
        <title>Phytopthora megakarya and P. palmivora, two closely related causual agents of cacao black pod achieved similar genome size and gene model numbers by different mechanisms.</title>
        <authorList>
            <person name="Ali S."/>
            <person name="Shao J."/>
            <person name="Larry D.J."/>
            <person name="Kronmiller B."/>
            <person name="Shen D."/>
            <person name="Strem M.D."/>
            <person name="Melnick R.L."/>
            <person name="Guiltinan M.J."/>
            <person name="Tyler B.M."/>
            <person name="Meinhardt L.W."/>
            <person name="Bailey B.A."/>
        </authorList>
    </citation>
    <scope>NUCLEOTIDE SEQUENCE [LARGE SCALE GENOMIC DNA]</scope>
    <source>
        <strain evidence="3">zdho120</strain>
    </source>
</reference>
<gene>
    <name evidence="2" type="ORF">PHMEG_00010336</name>
</gene>
<dbReference type="EMBL" id="NBNE01001025">
    <property type="protein sequence ID" value="OWZ15936.1"/>
    <property type="molecule type" value="Genomic_DNA"/>
</dbReference>
<dbReference type="Proteomes" id="UP000198211">
    <property type="component" value="Unassembled WGS sequence"/>
</dbReference>
<protein>
    <recommendedName>
        <fullName evidence="4">Reverse transcriptase</fullName>
    </recommendedName>
</protein>
<feature type="region of interest" description="Disordered" evidence="1">
    <location>
        <begin position="131"/>
        <end position="161"/>
    </location>
</feature>
<evidence type="ECO:0000313" key="3">
    <source>
        <dbReference type="Proteomes" id="UP000198211"/>
    </source>
</evidence>
<evidence type="ECO:0008006" key="4">
    <source>
        <dbReference type="Google" id="ProtNLM"/>
    </source>
</evidence>
<name>A0A225WDX4_9STRA</name>
<evidence type="ECO:0000256" key="1">
    <source>
        <dbReference type="SAM" id="MobiDB-lite"/>
    </source>
</evidence>
<comment type="caution">
    <text evidence="2">The sequence shown here is derived from an EMBL/GenBank/DDBJ whole genome shotgun (WGS) entry which is preliminary data.</text>
</comment>
<evidence type="ECO:0000313" key="2">
    <source>
        <dbReference type="EMBL" id="OWZ15936.1"/>
    </source>
</evidence>